<accession>A0A0G1QUJ7</accession>
<feature type="region of interest" description="Disordered" evidence="7">
    <location>
        <begin position="127"/>
        <end position="158"/>
    </location>
</feature>
<proteinExistence type="inferred from homology"/>
<comment type="caution">
    <text evidence="8">The sequence shown here is derived from an EMBL/GenBank/DDBJ whole genome shotgun (WGS) entry which is preliminary data.</text>
</comment>
<evidence type="ECO:0000256" key="6">
    <source>
        <dbReference type="RuleBase" id="RU000661"/>
    </source>
</evidence>
<evidence type="ECO:0000256" key="2">
    <source>
        <dbReference type="ARBA" id="ARBA00022980"/>
    </source>
</evidence>
<evidence type="ECO:0000256" key="3">
    <source>
        <dbReference type="ARBA" id="ARBA00023274"/>
    </source>
</evidence>
<evidence type="ECO:0000256" key="7">
    <source>
        <dbReference type="SAM" id="MobiDB-lite"/>
    </source>
</evidence>
<gene>
    <name evidence="8" type="ORF">UX19_C0002G0032</name>
</gene>
<dbReference type="SUPFAM" id="SSF64263">
    <property type="entry name" value="Prokaryotic ribosomal protein L17"/>
    <property type="match status" value="1"/>
</dbReference>
<dbReference type="PANTHER" id="PTHR14413">
    <property type="entry name" value="RIBOSOMAL PROTEIN L17"/>
    <property type="match status" value="1"/>
</dbReference>
<evidence type="ECO:0000256" key="5">
    <source>
        <dbReference type="RuleBase" id="RU000660"/>
    </source>
</evidence>
<feature type="compositionally biased region" description="Basic and acidic residues" evidence="7">
    <location>
        <begin position="127"/>
        <end position="138"/>
    </location>
</feature>
<evidence type="ECO:0000256" key="1">
    <source>
        <dbReference type="ARBA" id="ARBA00008777"/>
    </source>
</evidence>
<dbReference type="Gene3D" id="3.90.1030.10">
    <property type="entry name" value="Ribosomal protein L17"/>
    <property type="match status" value="1"/>
</dbReference>
<dbReference type="Pfam" id="PF01196">
    <property type="entry name" value="Ribosomal_L17"/>
    <property type="match status" value="1"/>
</dbReference>
<evidence type="ECO:0000313" key="8">
    <source>
        <dbReference type="EMBL" id="KKU12325.1"/>
    </source>
</evidence>
<dbReference type="EMBL" id="LCLG01000002">
    <property type="protein sequence ID" value="KKU12325.1"/>
    <property type="molecule type" value="Genomic_DNA"/>
</dbReference>
<sequence>MKARVFGRHFSRGGGARKALFRSLISAFILNGKIETTKARAKAIQGQVDKLVATAKKDTIAGRRILSAFFAGDRKVVFELTDVIVPSLKSFSGGVTRAVPLPPRKGDAAKMVRLQWAAEIIKKEKVAEVKKAKGDKKEPKKGKAPKSKKATAKKVIRK</sequence>
<dbReference type="GO" id="GO:0003735">
    <property type="term" value="F:structural constituent of ribosome"/>
    <property type="evidence" value="ECO:0007669"/>
    <property type="project" value="InterPro"/>
</dbReference>
<evidence type="ECO:0000256" key="4">
    <source>
        <dbReference type="ARBA" id="ARBA00035494"/>
    </source>
</evidence>
<dbReference type="PANTHER" id="PTHR14413:SF16">
    <property type="entry name" value="LARGE RIBOSOMAL SUBUNIT PROTEIN BL17M"/>
    <property type="match status" value="1"/>
</dbReference>
<dbReference type="InterPro" id="IPR036373">
    <property type="entry name" value="Ribosomal_bL17_sf"/>
</dbReference>
<protein>
    <recommendedName>
        <fullName evidence="4 6">50S ribosomal protein L17</fullName>
    </recommendedName>
</protein>
<dbReference type="AlphaFoldDB" id="A0A0G1QUJ7"/>
<dbReference type="GO" id="GO:0006412">
    <property type="term" value="P:translation"/>
    <property type="evidence" value="ECO:0007669"/>
    <property type="project" value="InterPro"/>
</dbReference>
<comment type="similarity">
    <text evidence="1 5">Belongs to the bacterial ribosomal protein bL17 family.</text>
</comment>
<dbReference type="PATRIC" id="fig|1618559.3.peg.68"/>
<organism evidence="8 9">
    <name type="scientific">Candidatus Woesebacteria bacterium GW2011_GWA1_45_8</name>
    <dbReference type="NCBI Taxonomy" id="1618559"/>
    <lineage>
        <taxon>Bacteria</taxon>
        <taxon>Candidatus Woeseibacteriota</taxon>
    </lineage>
</organism>
<reference evidence="8 9" key="1">
    <citation type="journal article" date="2015" name="Nature">
        <title>rRNA introns, odd ribosomes, and small enigmatic genomes across a large radiation of phyla.</title>
        <authorList>
            <person name="Brown C.T."/>
            <person name="Hug L.A."/>
            <person name="Thomas B.C."/>
            <person name="Sharon I."/>
            <person name="Castelle C.J."/>
            <person name="Singh A."/>
            <person name="Wilkins M.J."/>
            <person name="Williams K.H."/>
            <person name="Banfield J.F."/>
        </authorList>
    </citation>
    <scope>NUCLEOTIDE SEQUENCE [LARGE SCALE GENOMIC DNA]</scope>
</reference>
<name>A0A0G1QUJ7_9BACT</name>
<dbReference type="InterPro" id="IPR000456">
    <property type="entry name" value="Ribosomal_bL17"/>
</dbReference>
<evidence type="ECO:0000313" key="9">
    <source>
        <dbReference type="Proteomes" id="UP000034653"/>
    </source>
</evidence>
<dbReference type="NCBIfam" id="TIGR00059">
    <property type="entry name" value="L17"/>
    <property type="match status" value="1"/>
</dbReference>
<feature type="compositionally biased region" description="Basic residues" evidence="7">
    <location>
        <begin position="139"/>
        <end position="158"/>
    </location>
</feature>
<keyword evidence="3 5" id="KW-0687">Ribonucleoprotein</keyword>
<dbReference type="GO" id="GO:0022625">
    <property type="term" value="C:cytosolic large ribosomal subunit"/>
    <property type="evidence" value="ECO:0007669"/>
    <property type="project" value="TreeGrafter"/>
</dbReference>
<keyword evidence="2 5" id="KW-0689">Ribosomal protein</keyword>
<dbReference type="Proteomes" id="UP000034653">
    <property type="component" value="Unassembled WGS sequence"/>
</dbReference>